<keyword evidence="1" id="KW-0694">RNA-binding</keyword>
<dbReference type="SUPFAM" id="SSF54928">
    <property type="entry name" value="RNA-binding domain, RBD"/>
    <property type="match status" value="1"/>
</dbReference>
<keyword evidence="4" id="KW-1185">Reference proteome</keyword>
<sequence>MADRGDARVVHVFVDDLSAVLAEDVHEWLRIIGDIDELKMRYDASRQRSFYWVRFHQSSAARLAVDHLDGERLKNHAIEIHSNVFKKQTAAVATLEGAAGGVQEEKTKLEMNPNLPKNHLMPRDLQMDELLVRAIPEMLETSEQAAEGGELLQRLLELQESYCRAQESLERTTEGIRETDGELTALLRGETTAATDVSGPSSEGFVQGNTPLASARIRNAVPVPLSTCDPAGLLSKLTRHVGPVADYAFSFASNGGSFATVVELFHPDDADFALALLTGRRMVSKSTEKHADAEDALAALVGFGWEAEASVAPLTPPSVPQASFAAHNRVATILRSCRSVA</sequence>
<dbReference type="VEuPathDB" id="TriTrypDB:TEOVI_000086400"/>
<comment type="caution">
    <text evidence="3">The sequence shown here is derived from an EMBL/GenBank/DDBJ whole genome shotgun (WGS) entry which is preliminary data.</text>
</comment>
<proteinExistence type="predicted"/>
<dbReference type="Proteomes" id="UP000195570">
    <property type="component" value="Unassembled WGS sequence"/>
</dbReference>
<evidence type="ECO:0000256" key="1">
    <source>
        <dbReference type="PROSITE-ProRule" id="PRU00176"/>
    </source>
</evidence>
<dbReference type="EMBL" id="CZPT02001192">
    <property type="protein sequence ID" value="SCU69298.1"/>
    <property type="molecule type" value="Genomic_DNA"/>
</dbReference>
<dbReference type="AlphaFoldDB" id="A0A1G4IAL0"/>
<dbReference type="SMR" id="A0A1G4IAL0"/>
<accession>A0A1G4IAL0</accession>
<dbReference type="RefSeq" id="XP_067080287.1">
    <property type="nucleotide sequence ID" value="XM_067224186.1"/>
</dbReference>
<dbReference type="GO" id="GO:0003723">
    <property type="term" value="F:RNA binding"/>
    <property type="evidence" value="ECO:0007669"/>
    <property type="project" value="UniProtKB-UniRule"/>
</dbReference>
<dbReference type="Gene3D" id="3.30.70.330">
    <property type="match status" value="1"/>
</dbReference>
<reference evidence="3" key="1">
    <citation type="submission" date="2016-09" db="EMBL/GenBank/DDBJ databases">
        <authorList>
            <person name="Hebert L."/>
            <person name="Moumen B."/>
        </authorList>
    </citation>
    <scope>NUCLEOTIDE SEQUENCE [LARGE SCALE GENOMIC DNA]</scope>
    <source>
        <strain evidence="3">OVI</strain>
    </source>
</reference>
<dbReference type="InterPro" id="IPR000504">
    <property type="entry name" value="RRM_dom"/>
</dbReference>
<dbReference type="InterPro" id="IPR035979">
    <property type="entry name" value="RBD_domain_sf"/>
</dbReference>
<evidence type="ECO:0000259" key="2">
    <source>
        <dbReference type="PROSITE" id="PS50102"/>
    </source>
</evidence>
<gene>
    <name evidence="3" type="ORF">TEOVI_000086400</name>
</gene>
<evidence type="ECO:0000313" key="3">
    <source>
        <dbReference type="EMBL" id="SCU69298.1"/>
    </source>
</evidence>
<name>A0A1G4IAL0_TRYEQ</name>
<evidence type="ECO:0000313" key="4">
    <source>
        <dbReference type="Proteomes" id="UP000195570"/>
    </source>
</evidence>
<dbReference type="PROSITE" id="PS50102">
    <property type="entry name" value="RRM"/>
    <property type="match status" value="1"/>
</dbReference>
<dbReference type="GeneID" id="92374804"/>
<feature type="domain" description="RRM" evidence="2">
    <location>
        <begin position="10"/>
        <end position="80"/>
    </location>
</feature>
<dbReference type="InterPro" id="IPR012677">
    <property type="entry name" value="Nucleotide-bd_a/b_plait_sf"/>
</dbReference>
<dbReference type="Pfam" id="PF00076">
    <property type="entry name" value="RRM_1"/>
    <property type="match status" value="1"/>
</dbReference>
<protein>
    <submittedName>
        <fullName evidence="3">RNA-binding protein 27, putative</fullName>
    </submittedName>
</protein>
<dbReference type="CDD" id="cd00590">
    <property type="entry name" value="RRM_SF"/>
    <property type="match status" value="1"/>
</dbReference>
<organism evidence="3 4">
    <name type="scientific">Trypanosoma equiperdum</name>
    <dbReference type="NCBI Taxonomy" id="5694"/>
    <lineage>
        <taxon>Eukaryota</taxon>
        <taxon>Discoba</taxon>
        <taxon>Euglenozoa</taxon>
        <taxon>Kinetoplastea</taxon>
        <taxon>Metakinetoplastina</taxon>
        <taxon>Trypanosomatida</taxon>
        <taxon>Trypanosomatidae</taxon>
        <taxon>Trypanosoma</taxon>
    </lineage>
</organism>